<feature type="non-terminal residue" evidence="1">
    <location>
        <position position="148"/>
    </location>
</feature>
<evidence type="ECO:0008006" key="3">
    <source>
        <dbReference type="Google" id="ProtNLM"/>
    </source>
</evidence>
<dbReference type="VEuPathDB" id="FungiDB:RhiirA1_400309"/>
<evidence type="ECO:0000313" key="1">
    <source>
        <dbReference type="EMBL" id="PKB92766.1"/>
    </source>
</evidence>
<dbReference type="PANTHER" id="PTHR46579:SF2">
    <property type="entry name" value="C2H2-TYPE DOMAIN-CONTAINING PROTEIN"/>
    <property type="match status" value="1"/>
</dbReference>
<sequence>TNRSNFDNILTDIYDGILPGPKEVSLHKVNHYLAPIVNELETLWAGLTLNRTYECENGKRVRGALILVSCDIPAARKICGHVSALVSCHRCEKKANYENGQHNFAGMDDVGYSARDLNEHRQNALGWRRCNSDAARKRFVKETGVRWS</sequence>
<dbReference type="PANTHER" id="PTHR46579">
    <property type="entry name" value="F5/8 TYPE C DOMAIN-CONTAINING PROTEIN-RELATED"/>
    <property type="match status" value="1"/>
</dbReference>
<dbReference type="Proteomes" id="UP000232722">
    <property type="component" value="Unassembled WGS sequence"/>
</dbReference>
<dbReference type="AlphaFoldDB" id="A0A2N0NDW0"/>
<protein>
    <recommendedName>
        <fullName evidence="3">Transposase domain-containing protein</fullName>
    </recommendedName>
</protein>
<accession>A0A2N0NDW0</accession>
<proteinExistence type="predicted"/>
<organism evidence="1 2">
    <name type="scientific">Rhizophagus irregularis</name>
    <dbReference type="NCBI Taxonomy" id="588596"/>
    <lineage>
        <taxon>Eukaryota</taxon>
        <taxon>Fungi</taxon>
        <taxon>Fungi incertae sedis</taxon>
        <taxon>Mucoromycota</taxon>
        <taxon>Glomeromycotina</taxon>
        <taxon>Glomeromycetes</taxon>
        <taxon>Glomerales</taxon>
        <taxon>Glomeraceae</taxon>
        <taxon>Rhizophagus</taxon>
    </lineage>
</organism>
<name>A0A2N0NDW0_9GLOM</name>
<reference evidence="1 2" key="1">
    <citation type="submission" date="2016-04" db="EMBL/GenBank/DDBJ databases">
        <title>Genome analyses suggest a sexual origin of heterokaryosis in a supposedly ancient asexual fungus.</title>
        <authorList>
            <person name="Ropars J."/>
            <person name="Sedzielewska K."/>
            <person name="Noel J."/>
            <person name="Charron P."/>
            <person name="Farinelli L."/>
            <person name="Marton T."/>
            <person name="Kruger M."/>
            <person name="Pelin A."/>
            <person name="Brachmann A."/>
            <person name="Corradi N."/>
        </authorList>
    </citation>
    <scope>NUCLEOTIDE SEQUENCE [LARGE SCALE GENOMIC DNA]</scope>
    <source>
        <strain evidence="1 2">A5</strain>
    </source>
</reference>
<gene>
    <name evidence="1" type="ORF">RhiirA5_487941</name>
</gene>
<evidence type="ECO:0000313" key="2">
    <source>
        <dbReference type="Proteomes" id="UP000232722"/>
    </source>
</evidence>
<reference evidence="1 2" key="2">
    <citation type="submission" date="2017-09" db="EMBL/GenBank/DDBJ databases">
        <title>Extensive intraspecific genome diversity in a model arbuscular mycorrhizal fungus.</title>
        <authorList>
            <person name="Chen E.C."/>
            <person name="Morin E."/>
            <person name="Beaudet D."/>
            <person name="Noel J."/>
            <person name="Ndikumana S."/>
            <person name="Charron P."/>
            <person name="St-Onge C."/>
            <person name="Giorgi J."/>
            <person name="Grigoriev I.V."/>
            <person name="Roux C."/>
            <person name="Martin F.M."/>
            <person name="Corradi N."/>
        </authorList>
    </citation>
    <scope>NUCLEOTIDE SEQUENCE [LARGE SCALE GENOMIC DNA]</scope>
    <source>
        <strain evidence="1 2">A5</strain>
    </source>
</reference>
<feature type="non-terminal residue" evidence="1">
    <location>
        <position position="1"/>
    </location>
</feature>
<comment type="caution">
    <text evidence="1">The sequence shown here is derived from an EMBL/GenBank/DDBJ whole genome shotgun (WGS) entry which is preliminary data.</text>
</comment>
<dbReference type="EMBL" id="LLXJ01009959">
    <property type="protein sequence ID" value="PKB92766.1"/>
    <property type="molecule type" value="Genomic_DNA"/>
</dbReference>